<dbReference type="InterPro" id="IPR014729">
    <property type="entry name" value="Rossmann-like_a/b/a_fold"/>
</dbReference>
<dbReference type="OrthoDB" id="3491142at2"/>
<dbReference type="KEGG" id="bgg:CFK41_02480"/>
<dbReference type="Gene3D" id="3.40.50.620">
    <property type="entry name" value="HUPs"/>
    <property type="match status" value="1"/>
</dbReference>
<gene>
    <name evidence="1" type="ORF">CFK41_02480</name>
</gene>
<organism evidence="1 2">
    <name type="scientific">Brachybacterium ginsengisoli</name>
    <dbReference type="NCBI Taxonomy" id="1331682"/>
    <lineage>
        <taxon>Bacteria</taxon>
        <taxon>Bacillati</taxon>
        <taxon>Actinomycetota</taxon>
        <taxon>Actinomycetes</taxon>
        <taxon>Micrococcales</taxon>
        <taxon>Dermabacteraceae</taxon>
        <taxon>Brachybacterium</taxon>
    </lineage>
</organism>
<name>A0A291GU98_9MICO</name>
<dbReference type="EMBL" id="CP023564">
    <property type="protein sequence ID" value="ATG53768.1"/>
    <property type="molecule type" value="Genomic_DNA"/>
</dbReference>
<keyword evidence="2" id="KW-1185">Reference proteome</keyword>
<accession>A0A291GU98</accession>
<dbReference type="RefSeq" id="WP_096798247.1">
    <property type="nucleotide sequence ID" value="NZ_CP023564.1"/>
</dbReference>
<sequence length="611" mass="66408">MRLFVGIRVKNDVPRSERGPLRDAVRAAYAALGAVQPWPEENTTQDLRWVPSEGRVATIFRSNEEPPIRERDGWIGNKARCWSWTGIMGGDLHARLRSSTAATADDEAIWSGIGSFALLGATPDALVAYTNQHRSESVYWISTPTAVVVSNSAALLATMRGNGTPEYSRVGTAAFLMHGLPFADATPFEGVRTLDAAAKLSSDERTDLRITYDEVEQDDSAADVSATAETIAQGLVDYAKVLASGSGEVAAAITGGKDSRLVVSTLHAAGIDFSTYTNGLPESGEAAVGTTVTGALGVEHKLVTPPVRRSAGGAAIIEAKPELQAWTTLRSTGGMGNAFTMLPDPSRPHLSTTRKTNFGGQGGEIIRGGFARELGETPSSSDAVSALTSRWFNNKDLLTPLAAEAVRADIQGYLDFADRDPVRATFLAYVTNRTGRWLATMRHGESVTSSHTTLLINNQMVRLLRTLPSRMLLGERIAHEVMATLAPEVVDLPFFRDRWAFEKKGPDPMYKPESWDDRAPYSAHDQPRAGYNWRSAYNKPLASYFKEFVLSQEKSLLFDLIDRTAVAEMFDGKRYRAPAAWALFSSQFMADGRWLEASAPSAATIEIEIPA</sequence>
<evidence type="ECO:0008006" key="3">
    <source>
        <dbReference type="Google" id="ProtNLM"/>
    </source>
</evidence>
<evidence type="ECO:0000313" key="2">
    <source>
        <dbReference type="Proteomes" id="UP000217889"/>
    </source>
</evidence>
<protein>
    <recommendedName>
        <fullName evidence="3">Asparagine synthetase domain-containing protein</fullName>
    </recommendedName>
</protein>
<dbReference type="SUPFAM" id="SSF52402">
    <property type="entry name" value="Adenine nucleotide alpha hydrolases-like"/>
    <property type="match status" value="1"/>
</dbReference>
<dbReference type="Proteomes" id="UP000217889">
    <property type="component" value="Chromosome"/>
</dbReference>
<evidence type="ECO:0000313" key="1">
    <source>
        <dbReference type="EMBL" id="ATG53768.1"/>
    </source>
</evidence>
<reference evidence="1 2" key="1">
    <citation type="journal article" date="2014" name="Int. J. Syst. Evol. Microbiol.">
        <title>Brachybacterium ginsengisoli sp. nov., isolated from soil of a ginseng field.</title>
        <authorList>
            <person name="Hoang V.A."/>
            <person name="Kim Y.J."/>
            <person name="Nguyen N.L."/>
            <person name="Yang D.C."/>
        </authorList>
    </citation>
    <scope>NUCLEOTIDE SEQUENCE [LARGE SCALE GENOMIC DNA]</scope>
    <source>
        <strain evidence="1 2">DCY80</strain>
    </source>
</reference>
<proteinExistence type="predicted"/>
<dbReference type="AlphaFoldDB" id="A0A291GU98"/>